<dbReference type="Proteomes" id="UP000647587">
    <property type="component" value="Unassembled WGS sequence"/>
</dbReference>
<accession>A0ABQ2EYG7</accession>
<organism evidence="4 5">
    <name type="scientific">Deinococcus malanensis</name>
    <dbReference type="NCBI Taxonomy" id="1706855"/>
    <lineage>
        <taxon>Bacteria</taxon>
        <taxon>Thermotogati</taxon>
        <taxon>Deinococcota</taxon>
        <taxon>Deinococci</taxon>
        <taxon>Deinococcales</taxon>
        <taxon>Deinococcaceae</taxon>
        <taxon>Deinococcus</taxon>
    </lineage>
</organism>
<keyword evidence="2" id="KW-0998">Cell outer membrane</keyword>
<gene>
    <name evidence="4" type="ORF">GCM10008955_25640</name>
</gene>
<name>A0ABQ2EYG7_9DEIO</name>
<evidence type="ECO:0000313" key="4">
    <source>
        <dbReference type="EMBL" id="GGK30710.1"/>
    </source>
</evidence>
<evidence type="ECO:0008006" key="6">
    <source>
        <dbReference type="Google" id="ProtNLM"/>
    </source>
</evidence>
<evidence type="ECO:0000256" key="1">
    <source>
        <dbReference type="ARBA" id="ARBA00004442"/>
    </source>
</evidence>
<sequence length="257" mass="27307">MKGNAGLTLVEVLVALALMGTIFALLTSWQASTLNLSARTAALSHSLAELNDTSGYLGDRLRAAVRVRVATANLSVNGAACTNVTPCLAIVVPEYDPGGMTRYHLHTYRLEARSRVSPADKVTDSWAEANVQVLREYRSTDPFGGSGSTPRDCVATPAGLLAIPPVIGTGPGYPPGNLVSCQALLNLDAVTSVTGMQPYLVADHLTPAGSLGAAPFTYDPASRTVTLRFQYRQRVRGRELRTPVSPYTLTVQARNIP</sequence>
<keyword evidence="3" id="KW-0472">Membrane</keyword>
<feature type="transmembrane region" description="Helical" evidence="3">
    <location>
        <begin position="7"/>
        <end position="29"/>
    </location>
</feature>
<proteinExistence type="predicted"/>
<comment type="subcellular location">
    <subcellularLocation>
        <location evidence="1">Cell outer membrane</location>
    </subcellularLocation>
</comment>
<evidence type="ECO:0000256" key="2">
    <source>
        <dbReference type="ARBA" id="ARBA00023237"/>
    </source>
</evidence>
<keyword evidence="3" id="KW-1133">Transmembrane helix</keyword>
<evidence type="ECO:0000313" key="5">
    <source>
        <dbReference type="Proteomes" id="UP000647587"/>
    </source>
</evidence>
<dbReference type="RefSeq" id="WP_189009274.1">
    <property type="nucleotide sequence ID" value="NZ_BMPP01000010.1"/>
</dbReference>
<dbReference type="NCBIfam" id="TIGR02532">
    <property type="entry name" value="IV_pilin_GFxxxE"/>
    <property type="match status" value="1"/>
</dbReference>
<dbReference type="EMBL" id="BMPP01000010">
    <property type="protein sequence ID" value="GGK30710.1"/>
    <property type="molecule type" value="Genomic_DNA"/>
</dbReference>
<keyword evidence="5" id="KW-1185">Reference proteome</keyword>
<reference evidence="5" key="1">
    <citation type="journal article" date="2019" name="Int. J. Syst. Evol. Microbiol.">
        <title>The Global Catalogue of Microorganisms (GCM) 10K type strain sequencing project: providing services to taxonomists for standard genome sequencing and annotation.</title>
        <authorList>
            <consortium name="The Broad Institute Genomics Platform"/>
            <consortium name="The Broad Institute Genome Sequencing Center for Infectious Disease"/>
            <person name="Wu L."/>
            <person name="Ma J."/>
        </authorList>
    </citation>
    <scope>NUCLEOTIDE SEQUENCE [LARGE SCALE GENOMIC DNA]</scope>
    <source>
        <strain evidence="5">JCM 30331</strain>
    </source>
</reference>
<comment type="caution">
    <text evidence="4">The sequence shown here is derived from an EMBL/GenBank/DDBJ whole genome shotgun (WGS) entry which is preliminary data.</text>
</comment>
<dbReference type="InterPro" id="IPR012902">
    <property type="entry name" value="N_methyl_site"/>
</dbReference>
<protein>
    <recommendedName>
        <fullName evidence="6">Prepilin-type N-terminal cleavage/methylation domain-containing protein</fullName>
    </recommendedName>
</protein>
<dbReference type="Pfam" id="PF07963">
    <property type="entry name" value="N_methyl"/>
    <property type="match status" value="1"/>
</dbReference>
<keyword evidence="3" id="KW-0812">Transmembrane</keyword>
<dbReference type="PROSITE" id="PS00409">
    <property type="entry name" value="PROKAR_NTER_METHYL"/>
    <property type="match status" value="1"/>
</dbReference>
<evidence type="ECO:0000256" key="3">
    <source>
        <dbReference type="SAM" id="Phobius"/>
    </source>
</evidence>